<keyword evidence="3" id="KW-1185">Reference proteome</keyword>
<dbReference type="SUPFAM" id="SSF53098">
    <property type="entry name" value="Ribonuclease H-like"/>
    <property type="match status" value="1"/>
</dbReference>
<dbReference type="HOGENOM" id="CLU_841588_0_0_6"/>
<dbReference type="InterPro" id="IPR036515">
    <property type="entry name" value="Transposase_17_sf"/>
</dbReference>
<dbReference type="PANTHER" id="PTHR37319">
    <property type="entry name" value="TRANSPOSASE"/>
    <property type="match status" value="1"/>
</dbReference>
<dbReference type="InterPro" id="IPR002686">
    <property type="entry name" value="Transposase_17"/>
</dbReference>
<dbReference type="NCBIfam" id="NF033590">
    <property type="entry name" value="transpos_IS4_3"/>
    <property type="match status" value="1"/>
</dbReference>
<dbReference type="KEGG" id="ppr:PBPRA0871"/>
<dbReference type="Gene3D" id="3.90.350.10">
    <property type="entry name" value="Transposase Inhibitor Protein From Tn5, Chain A, domain 1"/>
    <property type="match status" value="1"/>
</dbReference>
<evidence type="ECO:0000313" key="3">
    <source>
        <dbReference type="Proteomes" id="UP000000593"/>
    </source>
</evidence>
<dbReference type="eggNOG" id="COG1943">
    <property type="taxonomic scope" value="Bacteria"/>
</dbReference>
<organism evidence="2 3">
    <name type="scientific">Photobacterium profundum (strain SS9)</name>
    <dbReference type="NCBI Taxonomy" id="298386"/>
    <lineage>
        <taxon>Bacteria</taxon>
        <taxon>Pseudomonadati</taxon>
        <taxon>Pseudomonadota</taxon>
        <taxon>Gammaproteobacteria</taxon>
        <taxon>Vibrionales</taxon>
        <taxon>Vibrionaceae</taxon>
        <taxon>Photobacterium</taxon>
    </lineage>
</organism>
<evidence type="ECO:0000259" key="1">
    <source>
        <dbReference type="SMART" id="SM01321"/>
    </source>
</evidence>
<feature type="domain" description="Transposase IS200-like" evidence="1">
    <location>
        <begin position="203"/>
        <end position="308"/>
    </location>
</feature>
<dbReference type="Proteomes" id="UP000000593">
    <property type="component" value="Chromosome 1"/>
</dbReference>
<dbReference type="GO" id="GO:0003677">
    <property type="term" value="F:DNA binding"/>
    <property type="evidence" value="ECO:0007669"/>
    <property type="project" value="InterPro"/>
</dbReference>
<dbReference type="PANTHER" id="PTHR37319:SF1">
    <property type="entry name" value="TRANSPOSASE TN5 DIMERISATION DOMAIN-CONTAINING PROTEIN"/>
    <property type="match status" value="1"/>
</dbReference>
<dbReference type="Gene3D" id="3.30.70.1290">
    <property type="entry name" value="Transposase IS200-like"/>
    <property type="match status" value="1"/>
</dbReference>
<dbReference type="GO" id="GO:0004803">
    <property type="term" value="F:transposase activity"/>
    <property type="evidence" value="ECO:0007669"/>
    <property type="project" value="InterPro"/>
</dbReference>
<dbReference type="InterPro" id="IPR047768">
    <property type="entry name" value="Tn5p-like"/>
</dbReference>
<dbReference type="InterPro" id="IPR038215">
    <property type="entry name" value="TN5-like_N_sf"/>
</dbReference>
<gene>
    <name evidence="2" type="primary">TNPA</name>
    <name evidence="2" type="ordered locus">PBPRA0871</name>
</gene>
<dbReference type="GO" id="GO:0006313">
    <property type="term" value="P:DNA transposition"/>
    <property type="evidence" value="ECO:0007669"/>
    <property type="project" value="InterPro"/>
</dbReference>
<dbReference type="EMBL" id="CR378665">
    <property type="protein sequence ID" value="CAG19284.1"/>
    <property type="molecule type" value="Genomic_DNA"/>
</dbReference>
<name>Q6LTU1_PHOPR</name>
<dbReference type="NCBIfam" id="NF033573">
    <property type="entry name" value="transpos_IS200"/>
    <property type="match status" value="1"/>
</dbReference>
<protein>
    <recommendedName>
        <fullName evidence="1">Transposase IS200-like domain-containing protein</fullName>
    </recommendedName>
</protein>
<evidence type="ECO:0000313" key="2">
    <source>
        <dbReference type="EMBL" id="CAG19284.1"/>
    </source>
</evidence>
<dbReference type="InterPro" id="IPR012337">
    <property type="entry name" value="RNaseH-like_sf"/>
</dbReference>
<proteinExistence type="predicted"/>
<dbReference type="STRING" id="298386.PBPRA0871"/>
<accession>Q6LTU1</accession>
<dbReference type="SMART" id="SM01321">
    <property type="entry name" value="Y1_Tnp"/>
    <property type="match status" value="1"/>
</dbReference>
<sequence length="330" mass="37690">MFSSDAEQWAKDTFLHTDLGDNRRTLRLVKLATSLANNLGQSLVQSLKSPADIEAAYRFTRNQAIDAQAIAEAGFAATAEHVQDYDCLLALEDTTSLEFKHHTVRDEVGHTTSNKHSLGMHVHSVLLFSPQEQHVVGLIEQERWTRDIKNHGQNRRHATRRYEDKESYKLERASKAMDQRLGENMRKVVSVCDREADIIEYLTYKMNRQQRFIVRSMQSRCIEQGADKLYQNSESLEPAGQRTVQGIPPKLSVSHVVGYMKGKSAISIARNFKGKQRNFTGGAFWARGYFVSTVGLDEEMVRAYIRNQEEQDCHRDQLKFDAPWALTLAL</sequence>
<dbReference type="Pfam" id="PF01797">
    <property type="entry name" value="Y1_Tnp"/>
    <property type="match status" value="1"/>
</dbReference>
<dbReference type="InterPro" id="IPR014735">
    <property type="entry name" value="Transposase_Tn5-like_N"/>
</dbReference>
<dbReference type="AlphaFoldDB" id="Q6LTU1"/>
<dbReference type="SUPFAM" id="SSF143422">
    <property type="entry name" value="Transposase IS200-like"/>
    <property type="match status" value="1"/>
</dbReference>
<dbReference type="InterPro" id="IPR054836">
    <property type="entry name" value="Tn5_transposase"/>
</dbReference>
<dbReference type="Pfam" id="PF14706">
    <property type="entry name" value="Tnp_DNA_bind"/>
    <property type="match status" value="1"/>
</dbReference>
<dbReference type="Gene3D" id="1.10.246.40">
    <property type="entry name" value="Tn5 transposase, domain 1"/>
    <property type="match status" value="1"/>
</dbReference>
<reference evidence="3" key="1">
    <citation type="journal article" date="2005" name="Science">
        <title>Life at depth: Photobacterium profundum genome sequence and expression analysis.</title>
        <authorList>
            <person name="Vezzi A."/>
            <person name="Campanaro S."/>
            <person name="D'Angelo M."/>
            <person name="Simonato F."/>
            <person name="Vitulo N."/>
            <person name="Lauro F.M."/>
            <person name="Cestaro A."/>
            <person name="Malacrida G."/>
            <person name="Simionati B."/>
            <person name="Cannata N."/>
            <person name="Romualdi C."/>
            <person name="Bartlett D.H."/>
            <person name="Valle G."/>
        </authorList>
    </citation>
    <scope>NUCLEOTIDE SEQUENCE [LARGE SCALE GENOMIC DNA]</scope>
    <source>
        <strain evidence="3">ATCC BAA-1253 / SS9</strain>
    </source>
</reference>